<dbReference type="EMBL" id="JANRMS010000161">
    <property type="protein sequence ID" value="KAJ3545156.1"/>
    <property type="molecule type" value="Genomic_DNA"/>
</dbReference>
<gene>
    <name evidence="1" type="ORF">NM208_g2656</name>
</gene>
<evidence type="ECO:0000313" key="2">
    <source>
        <dbReference type="Proteomes" id="UP001148629"/>
    </source>
</evidence>
<keyword evidence="2" id="KW-1185">Reference proteome</keyword>
<organism evidence="1 2">
    <name type="scientific">Fusarium decemcellulare</name>
    <dbReference type="NCBI Taxonomy" id="57161"/>
    <lineage>
        <taxon>Eukaryota</taxon>
        <taxon>Fungi</taxon>
        <taxon>Dikarya</taxon>
        <taxon>Ascomycota</taxon>
        <taxon>Pezizomycotina</taxon>
        <taxon>Sordariomycetes</taxon>
        <taxon>Hypocreomycetidae</taxon>
        <taxon>Hypocreales</taxon>
        <taxon>Nectriaceae</taxon>
        <taxon>Fusarium</taxon>
        <taxon>Fusarium decemcellulare species complex</taxon>
    </lineage>
</organism>
<accession>A0ACC1SRS2</accession>
<name>A0ACC1SRS2_9HYPO</name>
<protein>
    <submittedName>
        <fullName evidence="1">Uncharacterized protein</fullName>
    </submittedName>
</protein>
<reference evidence="1" key="1">
    <citation type="submission" date="2022-08" db="EMBL/GenBank/DDBJ databases">
        <title>Genome Sequence of Fusarium decemcellulare.</title>
        <authorList>
            <person name="Buettner E."/>
        </authorList>
    </citation>
    <scope>NUCLEOTIDE SEQUENCE</scope>
    <source>
        <strain evidence="1">Babe19</strain>
    </source>
</reference>
<dbReference type="Proteomes" id="UP001148629">
    <property type="component" value="Unassembled WGS sequence"/>
</dbReference>
<evidence type="ECO:0000313" key="1">
    <source>
        <dbReference type="EMBL" id="KAJ3545156.1"/>
    </source>
</evidence>
<proteinExistence type="predicted"/>
<sequence length="97" mass="11050">MATAELYRVALERSTQPDLPTERNEVLHSIARLSDTERAACERWLQEMNFLRPGEEEDDAVWEKIKRNWIGYLSATSPTPDAVLAPNRKVVQIARGA</sequence>
<comment type="caution">
    <text evidence="1">The sequence shown here is derived from an EMBL/GenBank/DDBJ whole genome shotgun (WGS) entry which is preliminary data.</text>
</comment>